<dbReference type="Gene3D" id="1.10.10.1140">
    <property type="entry name" value="Glutamine-dependent NAD+ synthetase, C-terminal domain"/>
    <property type="match status" value="1"/>
</dbReference>
<comment type="similarity">
    <text evidence="9">Belongs to the NAD synthetase family.</text>
</comment>
<comment type="similarity">
    <text evidence="2 7 8">In the C-terminal section; belongs to the NAD synthetase family.</text>
</comment>
<dbReference type="Pfam" id="PF02540">
    <property type="entry name" value="NAD_synthase"/>
    <property type="match status" value="1"/>
</dbReference>
<dbReference type="EMBL" id="FNYT01000001">
    <property type="protein sequence ID" value="SEI53748.1"/>
    <property type="molecule type" value="Genomic_DNA"/>
</dbReference>
<dbReference type="PANTHER" id="PTHR23090">
    <property type="entry name" value="NH 3 /GLUTAMINE-DEPENDENT NAD + SYNTHETASE"/>
    <property type="match status" value="1"/>
</dbReference>
<evidence type="ECO:0000259" key="10">
    <source>
        <dbReference type="PROSITE" id="PS50263"/>
    </source>
</evidence>
<feature type="active site" description="Nucleophile; for glutaminase activity" evidence="7">
    <location>
        <position position="174"/>
    </location>
</feature>
<evidence type="ECO:0000313" key="11">
    <source>
        <dbReference type="EMBL" id="CZQ81182.1"/>
    </source>
</evidence>
<feature type="binding site" evidence="7">
    <location>
        <position position="611"/>
    </location>
    <ligand>
        <name>deamido-NAD(+)</name>
        <dbReference type="ChEBI" id="CHEBI:58437"/>
        <note>ligand shared between two neighboring subunits</note>
    </ligand>
</feature>
<dbReference type="HAMAP" id="MF_02090">
    <property type="entry name" value="NadE_glutamine_dep"/>
    <property type="match status" value="1"/>
</dbReference>
<evidence type="ECO:0000256" key="1">
    <source>
        <dbReference type="ARBA" id="ARBA00005188"/>
    </source>
</evidence>
<feature type="binding site" evidence="7">
    <location>
        <begin position="365"/>
        <end position="372"/>
    </location>
    <ligand>
        <name>ATP</name>
        <dbReference type="ChEBI" id="CHEBI:30616"/>
    </ligand>
</feature>
<evidence type="ECO:0000256" key="3">
    <source>
        <dbReference type="ARBA" id="ARBA00022598"/>
    </source>
</evidence>
<comment type="catalytic activity">
    <reaction evidence="7 8">
        <text>deamido-NAD(+) + L-glutamine + ATP + H2O = L-glutamate + AMP + diphosphate + NAD(+) + H(+)</text>
        <dbReference type="Rhea" id="RHEA:24384"/>
        <dbReference type="ChEBI" id="CHEBI:15377"/>
        <dbReference type="ChEBI" id="CHEBI:15378"/>
        <dbReference type="ChEBI" id="CHEBI:29985"/>
        <dbReference type="ChEBI" id="CHEBI:30616"/>
        <dbReference type="ChEBI" id="CHEBI:33019"/>
        <dbReference type="ChEBI" id="CHEBI:57540"/>
        <dbReference type="ChEBI" id="CHEBI:58359"/>
        <dbReference type="ChEBI" id="CHEBI:58437"/>
        <dbReference type="ChEBI" id="CHEBI:456215"/>
        <dbReference type="EC" id="6.3.5.1"/>
    </reaction>
</comment>
<keyword evidence="5 7" id="KW-0067">ATP-binding</keyword>
<dbReference type="GO" id="GO:0004359">
    <property type="term" value="F:glutaminase activity"/>
    <property type="evidence" value="ECO:0007669"/>
    <property type="project" value="InterPro"/>
</dbReference>
<name>A0A143Y6X1_9LACT</name>
<dbReference type="Proteomes" id="UP000076878">
    <property type="component" value="Unassembled WGS sequence"/>
</dbReference>
<dbReference type="InterPro" id="IPR022310">
    <property type="entry name" value="NAD/GMP_synthase"/>
</dbReference>
<feature type="binding site" evidence="7">
    <location>
        <begin position="485"/>
        <end position="488"/>
    </location>
    <ligand>
        <name>deamido-NAD(+)</name>
        <dbReference type="ChEBI" id="CHEBI:58437"/>
        <note>ligand shared between two neighboring subunits</note>
    </ligand>
</feature>
<evidence type="ECO:0000313" key="13">
    <source>
        <dbReference type="Proteomes" id="UP000076878"/>
    </source>
</evidence>
<evidence type="ECO:0000256" key="6">
    <source>
        <dbReference type="ARBA" id="ARBA00023027"/>
    </source>
</evidence>
<dbReference type="GO" id="GO:0005524">
    <property type="term" value="F:ATP binding"/>
    <property type="evidence" value="ECO:0007669"/>
    <property type="project" value="UniProtKB-UniRule"/>
</dbReference>
<dbReference type="Gene3D" id="3.60.110.10">
    <property type="entry name" value="Carbon-nitrogen hydrolase"/>
    <property type="match status" value="1"/>
</dbReference>
<dbReference type="UniPathway" id="UPA00253">
    <property type="reaction ID" value="UER00334"/>
</dbReference>
<dbReference type="SUPFAM" id="SSF56317">
    <property type="entry name" value="Carbon-nitrogen hydrolase"/>
    <property type="match status" value="1"/>
</dbReference>
<evidence type="ECO:0000313" key="14">
    <source>
        <dbReference type="Proteomes" id="UP000199280"/>
    </source>
</evidence>
<dbReference type="SUPFAM" id="SSF52402">
    <property type="entry name" value="Adenine nucleotide alpha hydrolases-like"/>
    <property type="match status" value="1"/>
</dbReference>
<evidence type="ECO:0000256" key="9">
    <source>
        <dbReference type="RuleBase" id="RU003811"/>
    </source>
</evidence>
<dbReference type="CDD" id="cd00553">
    <property type="entry name" value="NAD_synthase"/>
    <property type="match status" value="1"/>
</dbReference>
<evidence type="ECO:0000256" key="7">
    <source>
        <dbReference type="HAMAP-Rule" id="MF_02090"/>
    </source>
</evidence>
<dbReference type="NCBIfam" id="TIGR00552">
    <property type="entry name" value="nadE"/>
    <property type="match status" value="1"/>
</dbReference>
<feature type="active site" description="For glutaminase activity" evidence="7">
    <location>
        <position position="119"/>
    </location>
</feature>
<dbReference type="GO" id="GO:0008795">
    <property type="term" value="F:NAD+ synthase activity"/>
    <property type="evidence" value="ECO:0007669"/>
    <property type="project" value="UniProtKB-UniRule"/>
</dbReference>
<dbReference type="Pfam" id="PF00795">
    <property type="entry name" value="CN_hydrolase"/>
    <property type="match status" value="1"/>
</dbReference>
<keyword evidence="6 7" id="KW-0520">NAD</keyword>
<dbReference type="OrthoDB" id="9803818at2"/>
<dbReference type="RefSeq" id="WP_093088756.1">
    <property type="nucleotide sequence ID" value="NZ_FJNB01000001.1"/>
</dbReference>
<dbReference type="InterPro" id="IPR014445">
    <property type="entry name" value="Gln-dep_NAD_synthase"/>
</dbReference>
<feature type="binding site" evidence="7">
    <location>
        <position position="125"/>
    </location>
    <ligand>
        <name>L-glutamine</name>
        <dbReference type="ChEBI" id="CHEBI:58359"/>
    </ligand>
</feature>
<dbReference type="NCBIfam" id="NF002730">
    <property type="entry name" value="PRK02628.1"/>
    <property type="match status" value="1"/>
</dbReference>
<reference evidence="12 14" key="2">
    <citation type="submission" date="2016-10" db="EMBL/GenBank/DDBJ databases">
        <authorList>
            <person name="Varghese N."/>
            <person name="Submissions S."/>
        </authorList>
    </citation>
    <scope>NUCLEOTIDE SEQUENCE [LARGE SCALE GENOMIC DNA]</scope>
    <source>
        <strain evidence="12 14">DSM 22150</strain>
    </source>
</reference>
<feature type="binding site" evidence="7">
    <location>
        <position position="451"/>
    </location>
    <ligand>
        <name>deamido-NAD(+)</name>
        <dbReference type="ChEBI" id="CHEBI:58437"/>
        <note>ligand shared between two neighboring subunits</note>
    </ligand>
</feature>
<protein>
    <recommendedName>
        <fullName evidence="7 8">Glutamine-dependent NAD(+) synthetase</fullName>
        <ecNumber evidence="7 8">6.3.5.1</ecNumber>
    </recommendedName>
    <alternativeName>
        <fullName evidence="7 8">NAD(+) synthase [glutamine-hydrolyzing]</fullName>
    </alternativeName>
</protein>
<feature type="binding site" evidence="7">
    <location>
        <position position="475"/>
    </location>
    <ligand>
        <name>ATP</name>
        <dbReference type="ChEBI" id="CHEBI:30616"/>
    </ligand>
</feature>
<dbReference type="InterPro" id="IPR041856">
    <property type="entry name" value="NAD+_synth_C"/>
</dbReference>
<dbReference type="CDD" id="cd07570">
    <property type="entry name" value="GAT_Gln-NAD-synth"/>
    <property type="match status" value="1"/>
</dbReference>
<feature type="binding site" evidence="7">
    <location>
        <position position="201"/>
    </location>
    <ligand>
        <name>L-glutamine</name>
        <dbReference type="ChEBI" id="CHEBI:58359"/>
    </ligand>
</feature>
<dbReference type="Gene3D" id="3.40.50.620">
    <property type="entry name" value="HUPs"/>
    <property type="match status" value="1"/>
</dbReference>
<evidence type="ECO:0000256" key="4">
    <source>
        <dbReference type="ARBA" id="ARBA00022741"/>
    </source>
</evidence>
<dbReference type="GO" id="GO:0005737">
    <property type="term" value="C:cytoplasm"/>
    <property type="evidence" value="ECO:0007669"/>
    <property type="project" value="InterPro"/>
</dbReference>
<sequence length="651" mass="72332">MVSINELGFIRAGVAVPKLQVADPTFNCRQILDISLKAASQKVNVLLFPELSITGYTSGDLFHQRLLLEAAEKELAELLQGTKALEMVIAAGLPVRADNQLFNCAVVFFKGRILGVVPKTLIPNYNEFYEKRWFSSSVHRISDKISLCGQEVPFCENLLFKDAGSELVIGVEICEDLWVPIPPSSNHALYGANLLLNLSASNEVVGKAAYRKSLVVGQSAKCIAAYLYASSGSGESTTDLVFGGHAIIAENGILLQEDRMNLQETLLIQDIDIERLMNDRRKINSFMGNVERHDYQTVIFQLDHAAAAREAENETTDFRRKADPKPFVPAEKQTREQSCSDIFSIQATGLAQRLNKTGIKKAVLGISGGLDSTLALLVTYHAYKQLQRPAKDIIGVTMPGFGTSNRTYANASSLMQALGITTKDISIRDACIQHMEDIGHDPNEKDITYENLQARERTQILMDIANQEAGLVVGTGDLSELALGWCTYNGDHMSMYGVNASVPKTLVKYLVAWVAESAEPDIKTVLEDILNTPISPELLPLDQAGNIQQMTEKAIGSYDLHDFFLYYVLRFGFRPAKIVFLAEHAFEDSDRQTIINQLRVFYKRFFTQQFKRSCMPDGVKVGSVSLSPRGDWRMPSDASYELWLSELERMA</sequence>
<dbReference type="Proteomes" id="UP000199280">
    <property type="component" value="Unassembled WGS sequence"/>
</dbReference>
<keyword evidence="4 7" id="KW-0547">Nucleotide-binding</keyword>
<dbReference type="AlphaFoldDB" id="A0A143Y6X1"/>
<accession>A0A143Y6X1</accession>
<dbReference type="InterPro" id="IPR003010">
    <property type="entry name" value="C-N_Hydrolase"/>
</dbReference>
<evidence type="ECO:0000256" key="8">
    <source>
        <dbReference type="PIRNR" id="PIRNR006630"/>
    </source>
</evidence>
<feature type="binding site" evidence="7">
    <location>
        <position position="207"/>
    </location>
    <ligand>
        <name>L-glutamine</name>
        <dbReference type="ChEBI" id="CHEBI:58359"/>
    </ligand>
</feature>
<dbReference type="InterPro" id="IPR014729">
    <property type="entry name" value="Rossmann-like_a/b/a_fold"/>
</dbReference>
<keyword evidence="14" id="KW-1185">Reference proteome</keyword>
<feature type="binding site" evidence="7">
    <location>
        <position position="480"/>
    </location>
    <ligand>
        <name>deamido-NAD(+)</name>
        <dbReference type="ChEBI" id="CHEBI:58437"/>
        <note>ligand shared between two neighboring subunits</note>
    </ligand>
</feature>
<dbReference type="PIRSF" id="PIRSF006630">
    <property type="entry name" value="NADS_GAT"/>
    <property type="match status" value="1"/>
</dbReference>
<comment type="function">
    <text evidence="7">Catalyzes the ATP-dependent amidation of deamido-NAD to form NAD. Uses L-glutamine as a nitrogen source.</text>
</comment>
<gene>
    <name evidence="7" type="primary">nadE</name>
    <name evidence="12" type="ORF">SAMN05216375_101152</name>
    <name evidence="11" type="ORF">TR210_115</name>
</gene>
<dbReference type="EMBL" id="FJNB01000001">
    <property type="protein sequence ID" value="CZQ81182.1"/>
    <property type="molecule type" value="Genomic_DNA"/>
</dbReference>
<keyword evidence="3 7" id="KW-0436">Ligase</keyword>
<organism evidence="11 13">
    <name type="scientific">Trichococcus ilyis</name>
    <dbReference type="NCBI Taxonomy" id="640938"/>
    <lineage>
        <taxon>Bacteria</taxon>
        <taxon>Bacillati</taxon>
        <taxon>Bacillota</taxon>
        <taxon>Bacilli</taxon>
        <taxon>Lactobacillales</taxon>
        <taxon>Carnobacteriaceae</taxon>
        <taxon>Trichococcus</taxon>
    </lineage>
</organism>
<dbReference type="GO" id="GO:0009435">
    <property type="term" value="P:NAD+ biosynthetic process"/>
    <property type="evidence" value="ECO:0007669"/>
    <property type="project" value="UniProtKB-UniRule"/>
</dbReference>
<dbReference type="InterPro" id="IPR036526">
    <property type="entry name" value="C-N_Hydrolase_sf"/>
</dbReference>
<comment type="pathway">
    <text evidence="1 7 8">Cofactor biosynthesis; NAD(+) biosynthesis; NAD(+) from deamido-NAD(+) (L-Gln route): step 1/1.</text>
</comment>
<dbReference type="InterPro" id="IPR003694">
    <property type="entry name" value="NAD_synthase"/>
</dbReference>
<evidence type="ECO:0000313" key="12">
    <source>
        <dbReference type="EMBL" id="SEI53748.1"/>
    </source>
</evidence>
<evidence type="ECO:0000256" key="5">
    <source>
        <dbReference type="ARBA" id="ARBA00022840"/>
    </source>
</evidence>
<feature type="active site" description="Proton acceptor; for glutaminase activity" evidence="7">
    <location>
        <position position="50"/>
    </location>
</feature>
<proteinExistence type="inferred from homology"/>
<evidence type="ECO:0000256" key="2">
    <source>
        <dbReference type="ARBA" id="ARBA00007145"/>
    </source>
</evidence>
<feature type="domain" description="CN hydrolase" evidence="10">
    <location>
        <begin position="10"/>
        <end position="273"/>
    </location>
</feature>
<dbReference type="GO" id="GO:0003952">
    <property type="term" value="F:NAD+ synthase (glutamine-hydrolyzing) activity"/>
    <property type="evidence" value="ECO:0007669"/>
    <property type="project" value="UniProtKB-UniRule"/>
</dbReference>
<reference evidence="11 13" key="1">
    <citation type="submission" date="2016-02" db="EMBL/GenBank/DDBJ databases">
        <authorList>
            <person name="Wen L."/>
            <person name="He K."/>
            <person name="Yang H."/>
        </authorList>
    </citation>
    <scope>NUCLEOTIDE SEQUENCE [LARGE SCALE GENOMIC DNA]</scope>
    <source>
        <strain evidence="11">Trichococcus_R210</strain>
    </source>
</reference>
<dbReference type="PANTHER" id="PTHR23090:SF9">
    <property type="entry name" value="GLUTAMINE-DEPENDENT NAD(+) SYNTHETASE"/>
    <property type="match status" value="1"/>
</dbReference>
<dbReference type="EC" id="6.3.5.1" evidence="7 8"/>
<dbReference type="STRING" id="640938.TR210_115"/>
<dbReference type="PROSITE" id="PS50263">
    <property type="entry name" value="CN_HYDROLASE"/>
    <property type="match status" value="1"/>
</dbReference>